<dbReference type="EMBL" id="JABWDY010035741">
    <property type="protein sequence ID" value="KAF5181785.1"/>
    <property type="molecule type" value="Genomic_DNA"/>
</dbReference>
<dbReference type="Proteomes" id="UP000554482">
    <property type="component" value="Unassembled WGS sequence"/>
</dbReference>
<name>A0A7J6VC70_THATH</name>
<keyword evidence="2" id="KW-1185">Reference proteome</keyword>
<proteinExistence type="predicted"/>
<organism evidence="1 2">
    <name type="scientific">Thalictrum thalictroides</name>
    <name type="common">Rue-anemone</name>
    <name type="synonym">Anemone thalictroides</name>
    <dbReference type="NCBI Taxonomy" id="46969"/>
    <lineage>
        <taxon>Eukaryota</taxon>
        <taxon>Viridiplantae</taxon>
        <taxon>Streptophyta</taxon>
        <taxon>Embryophyta</taxon>
        <taxon>Tracheophyta</taxon>
        <taxon>Spermatophyta</taxon>
        <taxon>Magnoliopsida</taxon>
        <taxon>Ranunculales</taxon>
        <taxon>Ranunculaceae</taxon>
        <taxon>Thalictroideae</taxon>
        <taxon>Thalictrum</taxon>
    </lineage>
</organism>
<protein>
    <submittedName>
        <fullName evidence="1">Uncharacterized protein</fullName>
    </submittedName>
</protein>
<evidence type="ECO:0000313" key="2">
    <source>
        <dbReference type="Proteomes" id="UP000554482"/>
    </source>
</evidence>
<accession>A0A7J6VC70</accession>
<dbReference type="AlphaFoldDB" id="A0A7J6VC70"/>
<comment type="caution">
    <text evidence="1">The sequence shown here is derived from an EMBL/GenBank/DDBJ whole genome shotgun (WGS) entry which is preliminary data.</text>
</comment>
<sequence length="74" mass="8686">MTMRPSQFDNEVMKTFIDMDKSQVDATSLFHPNLVKNWGKGSGTTRADLIDSLIRGRRRRKRLKARTENFQEKE</sequence>
<reference evidence="1 2" key="1">
    <citation type="submission" date="2020-06" db="EMBL/GenBank/DDBJ databases">
        <title>Transcriptomic and genomic resources for Thalictrum thalictroides and T. hernandezii: Facilitating candidate gene discovery in an emerging model plant lineage.</title>
        <authorList>
            <person name="Arias T."/>
            <person name="Riano-Pachon D.M."/>
            <person name="Di Stilio V.S."/>
        </authorList>
    </citation>
    <scope>NUCLEOTIDE SEQUENCE [LARGE SCALE GENOMIC DNA]</scope>
    <source>
        <strain evidence="2">cv. WT478/WT964</strain>
        <tissue evidence="1">Leaves</tissue>
    </source>
</reference>
<evidence type="ECO:0000313" key="1">
    <source>
        <dbReference type="EMBL" id="KAF5181785.1"/>
    </source>
</evidence>
<gene>
    <name evidence="1" type="ORF">FRX31_028630</name>
</gene>